<dbReference type="SUPFAM" id="SSF50104">
    <property type="entry name" value="Translation proteins SH3-like domain"/>
    <property type="match status" value="2"/>
</dbReference>
<feature type="domain" description="KOW" evidence="2">
    <location>
        <begin position="355"/>
        <end position="382"/>
    </location>
</feature>
<feature type="domain" description="KOW" evidence="2">
    <location>
        <begin position="163"/>
        <end position="190"/>
    </location>
</feature>
<dbReference type="InParanoid" id="A0A0H2R3L2"/>
<feature type="compositionally biased region" description="Pro residues" evidence="1">
    <location>
        <begin position="457"/>
        <end position="466"/>
    </location>
</feature>
<dbReference type="SMART" id="SM00739">
    <property type="entry name" value="KOW"/>
    <property type="match status" value="4"/>
</dbReference>
<dbReference type="Gene3D" id="2.30.30.30">
    <property type="match status" value="1"/>
</dbReference>
<protein>
    <recommendedName>
        <fullName evidence="2">KOW domain-containing protein</fullName>
    </recommendedName>
</protein>
<dbReference type="InterPro" id="IPR014722">
    <property type="entry name" value="Rib_uL2_dom2"/>
</dbReference>
<feature type="region of interest" description="Disordered" evidence="1">
    <location>
        <begin position="278"/>
        <end position="333"/>
    </location>
</feature>
<evidence type="ECO:0000313" key="3">
    <source>
        <dbReference type="EMBL" id="KLO04073.1"/>
    </source>
</evidence>
<keyword evidence="4" id="KW-1185">Reference proteome</keyword>
<feature type="domain" description="KOW" evidence="2">
    <location>
        <begin position="226"/>
        <end position="253"/>
    </location>
</feature>
<accession>A0A0H2R3L2</accession>
<evidence type="ECO:0000256" key="1">
    <source>
        <dbReference type="SAM" id="MobiDB-lite"/>
    </source>
</evidence>
<dbReference type="Proteomes" id="UP000053477">
    <property type="component" value="Unassembled WGS sequence"/>
</dbReference>
<name>A0A0H2R3L2_9AGAM</name>
<sequence>MEDEDATDRGPSHPLPFKDLGGRGFVFQDNHYTNDGHILLRFRKDRLERVGVALNADLAMDWDMSTMEPRQVASDHLERTMDIEAEGGQLRRTDPSQLHPRSFIQEGDGVRVVRGSQTGAVGRVIEIRSTASSEVAVVDIGKRGATVRRSIFMEATLDCLERNFEYGEVVEVMVGRFKGRLGTVAFCKDRKVGIVCTRDFVEFEVPVSDVATYVPPRADLQSDYVFVHYGFPVRIRKGKHAGKTGRVAVIEHKYVKILEDVTDILLVVRRDNIEISGEIKSRPPESDDEEGSTKTPRAGSASNDTIKGTVDNANGMGDAAPLKESDKDSIENKKDGTVTEKILKPEGCSVDHFKEGFEGQLVYAWRGHLKGKIGWVIRTSGSLCRLSLESAMKGRSVVDVKSEHLVAKCACVLAPGVKPKWTKEAIADISILFDRSIAQSRYPSPAETIVDGRYYRPPTPPTPYSPLPAADNGRPTTPLSHFPPEDELPLFHDPSGPGMWIFHPKVARLRRKYDLLIKIDFHKDWTVSGKREGRILSDTSAPSHPIPIETPATVLVKFTDGKQVECIESLPVETLSPTSKLKVKGTHIIVKGDRIGTLVTHLRTERNSARVFADGQHRLETFSIEKHKLCIAEESTTDLPIVN</sequence>
<dbReference type="STRING" id="27342.A0A0H2R3L2"/>
<gene>
    <name evidence="3" type="ORF">SCHPADRAFT_948004</name>
</gene>
<evidence type="ECO:0000313" key="4">
    <source>
        <dbReference type="Proteomes" id="UP000053477"/>
    </source>
</evidence>
<organism evidence="3 4">
    <name type="scientific">Schizopora paradoxa</name>
    <dbReference type="NCBI Taxonomy" id="27342"/>
    <lineage>
        <taxon>Eukaryota</taxon>
        <taxon>Fungi</taxon>
        <taxon>Dikarya</taxon>
        <taxon>Basidiomycota</taxon>
        <taxon>Agaricomycotina</taxon>
        <taxon>Agaricomycetes</taxon>
        <taxon>Hymenochaetales</taxon>
        <taxon>Schizoporaceae</taxon>
        <taxon>Schizopora</taxon>
    </lineage>
</organism>
<evidence type="ECO:0000259" key="2">
    <source>
        <dbReference type="SMART" id="SM00739"/>
    </source>
</evidence>
<dbReference type="InterPro" id="IPR005824">
    <property type="entry name" value="KOW"/>
</dbReference>
<dbReference type="OrthoDB" id="28901at2759"/>
<dbReference type="EMBL" id="KQ086728">
    <property type="protein sequence ID" value="KLO04073.1"/>
    <property type="molecule type" value="Genomic_DNA"/>
</dbReference>
<feature type="domain" description="KOW" evidence="2">
    <location>
        <begin position="103"/>
        <end position="130"/>
    </location>
</feature>
<reference evidence="3 4" key="1">
    <citation type="submission" date="2015-04" db="EMBL/GenBank/DDBJ databases">
        <title>Complete genome sequence of Schizopora paradoxa KUC8140, a cosmopolitan wood degrader in East Asia.</title>
        <authorList>
            <consortium name="DOE Joint Genome Institute"/>
            <person name="Min B."/>
            <person name="Park H."/>
            <person name="Jang Y."/>
            <person name="Kim J.-J."/>
            <person name="Kim K.H."/>
            <person name="Pangilinan J."/>
            <person name="Lipzen A."/>
            <person name="Riley R."/>
            <person name="Grigoriev I.V."/>
            <person name="Spatafora J.W."/>
            <person name="Choi I.-G."/>
        </authorList>
    </citation>
    <scope>NUCLEOTIDE SEQUENCE [LARGE SCALE GENOMIC DNA]</scope>
    <source>
        <strain evidence="3 4">KUC8140</strain>
    </source>
</reference>
<proteinExistence type="predicted"/>
<feature type="region of interest" description="Disordered" evidence="1">
    <location>
        <begin position="449"/>
        <end position="474"/>
    </location>
</feature>
<dbReference type="AlphaFoldDB" id="A0A0H2R3L2"/>
<feature type="compositionally biased region" description="Basic and acidic residues" evidence="1">
    <location>
        <begin position="321"/>
        <end position="333"/>
    </location>
</feature>
<dbReference type="InterPro" id="IPR008991">
    <property type="entry name" value="Translation_prot_SH3-like_sf"/>
</dbReference>